<accession>A0A0E9QYL5</accession>
<proteinExistence type="predicted"/>
<reference evidence="1" key="2">
    <citation type="journal article" date="2015" name="Fish Shellfish Immunol.">
        <title>Early steps in the European eel (Anguilla anguilla)-Vibrio vulnificus interaction in the gills: Role of the RtxA13 toxin.</title>
        <authorList>
            <person name="Callol A."/>
            <person name="Pajuelo D."/>
            <person name="Ebbesson L."/>
            <person name="Teles M."/>
            <person name="MacKenzie S."/>
            <person name="Amaro C."/>
        </authorList>
    </citation>
    <scope>NUCLEOTIDE SEQUENCE</scope>
</reference>
<name>A0A0E9QYL5_ANGAN</name>
<organism evidence="1">
    <name type="scientific">Anguilla anguilla</name>
    <name type="common">European freshwater eel</name>
    <name type="synonym">Muraena anguilla</name>
    <dbReference type="NCBI Taxonomy" id="7936"/>
    <lineage>
        <taxon>Eukaryota</taxon>
        <taxon>Metazoa</taxon>
        <taxon>Chordata</taxon>
        <taxon>Craniata</taxon>
        <taxon>Vertebrata</taxon>
        <taxon>Euteleostomi</taxon>
        <taxon>Actinopterygii</taxon>
        <taxon>Neopterygii</taxon>
        <taxon>Teleostei</taxon>
        <taxon>Anguilliformes</taxon>
        <taxon>Anguillidae</taxon>
        <taxon>Anguilla</taxon>
    </lineage>
</organism>
<reference evidence="1" key="1">
    <citation type="submission" date="2014-11" db="EMBL/GenBank/DDBJ databases">
        <authorList>
            <person name="Amaro Gonzalez C."/>
        </authorList>
    </citation>
    <scope>NUCLEOTIDE SEQUENCE</scope>
</reference>
<evidence type="ECO:0000313" key="1">
    <source>
        <dbReference type="EMBL" id="JAH21188.1"/>
    </source>
</evidence>
<sequence>MGHLVSNVDISIHILQEQDCFVYCCIIFNSPNFPRRTFSDIYYKMKNSI</sequence>
<protein>
    <submittedName>
        <fullName evidence="1">Uncharacterized protein</fullName>
    </submittedName>
</protein>
<dbReference type="AlphaFoldDB" id="A0A0E9QYL5"/>
<dbReference type="EMBL" id="GBXM01087389">
    <property type="protein sequence ID" value="JAH21188.1"/>
    <property type="molecule type" value="Transcribed_RNA"/>
</dbReference>